<keyword evidence="6" id="KW-1133">Transmembrane helix</keyword>
<keyword evidence="6" id="KW-0472">Membrane</keyword>
<dbReference type="AlphaFoldDB" id="A0A3R7IPZ9"/>
<feature type="domain" description="HAMP" evidence="8">
    <location>
        <begin position="217"/>
        <end position="249"/>
    </location>
</feature>
<proteinExistence type="inferred from homology"/>
<evidence type="ECO:0000259" key="8">
    <source>
        <dbReference type="PROSITE" id="PS50885"/>
    </source>
</evidence>
<dbReference type="FunFam" id="1.10.287.950:FF:000001">
    <property type="entry name" value="Methyl-accepting chemotaxis sensory transducer"/>
    <property type="match status" value="1"/>
</dbReference>
<evidence type="ECO:0000256" key="4">
    <source>
        <dbReference type="PROSITE-ProRule" id="PRU00284"/>
    </source>
</evidence>
<keyword evidence="2" id="KW-0488">Methylation</keyword>
<feature type="transmembrane region" description="Helical" evidence="6">
    <location>
        <begin position="172"/>
        <end position="196"/>
    </location>
</feature>
<keyword evidence="4" id="KW-0807">Transducer</keyword>
<dbReference type="InterPro" id="IPR004090">
    <property type="entry name" value="Chemotax_Me-accpt_rcpt"/>
</dbReference>
<dbReference type="PRINTS" id="PR00260">
    <property type="entry name" value="CHEMTRNSDUCR"/>
</dbReference>
<comment type="caution">
    <text evidence="9">The sequence shown here is derived from an EMBL/GenBank/DDBJ whole genome shotgun (WGS) entry which is preliminary data.</text>
</comment>
<dbReference type="Gene3D" id="1.10.287.950">
    <property type="entry name" value="Methyl-accepting chemotaxis protein"/>
    <property type="match status" value="1"/>
</dbReference>
<evidence type="ECO:0000256" key="6">
    <source>
        <dbReference type="SAM" id="Phobius"/>
    </source>
</evidence>
<dbReference type="GO" id="GO:0005886">
    <property type="term" value="C:plasma membrane"/>
    <property type="evidence" value="ECO:0007669"/>
    <property type="project" value="TreeGrafter"/>
</dbReference>
<feature type="coiled-coil region" evidence="5">
    <location>
        <begin position="454"/>
        <end position="492"/>
    </location>
</feature>
<dbReference type="PANTHER" id="PTHR43531">
    <property type="entry name" value="PROTEIN ICFG"/>
    <property type="match status" value="1"/>
</dbReference>
<evidence type="ECO:0008006" key="11">
    <source>
        <dbReference type="Google" id="ProtNLM"/>
    </source>
</evidence>
<keyword evidence="6" id="KW-0812">Transmembrane</keyword>
<evidence type="ECO:0000256" key="5">
    <source>
        <dbReference type="SAM" id="Coils"/>
    </source>
</evidence>
<evidence type="ECO:0000259" key="7">
    <source>
        <dbReference type="PROSITE" id="PS50111"/>
    </source>
</evidence>
<gene>
    <name evidence="9" type="ORF">BCY88_16740</name>
</gene>
<keyword evidence="5" id="KW-0175">Coiled coil</keyword>
<comment type="similarity">
    <text evidence="3">Belongs to the methyl-accepting chemotaxis (MCP) protein family.</text>
</comment>
<evidence type="ECO:0000256" key="3">
    <source>
        <dbReference type="ARBA" id="ARBA00029447"/>
    </source>
</evidence>
<dbReference type="Pfam" id="PF00015">
    <property type="entry name" value="MCPsignal"/>
    <property type="match status" value="1"/>
</dbReference>
<sequence>MLALITTASAAVFLLSRSHDRFEYVQYNTIPSIKDLDKIITQSNELRALLYRHVLAADAARRRELETGISDALNKLVELVELYNKNDISDARDQELTNTAKSNIAGLRAELPAFLEKSTAGDIAGAGALLVGDRGIGRVVRKLVADLTTQIDWNVKLGDDLRQENHRAFTTALWGLLISVSIVILIVGVFSLRVVLGVKASLFAIQNTLRSVNTSLDLTQTVTTGRMDEIGHTAAAFNSLLQRISEVLRTALGSAESVSVASGEIASGNTDLSARTEEQAASLEQTAASMAQLTGTVKQNADNANQANLLAKNATDMTHAGNDAVQTMVGTIGKISDSSFRISEITGLIEGIAFQTNILALNATVEAARAGDLGRGFAVVASEVRSLAQRSAAAAKEIKELIGSSVGMIEDGSRQAIEVGATMGRVKLAIRQVADIVGEIAAASEEQSRGVEQVNQAVIQMDEVTQQNAALVEQAAAAAQSLEAQAARLKDAVSVFKVGDAKTSASRMLRL</sequence>
<dbReference type="InterPro" id="IPR051310">
    <property type="entry name" value="MCP_chemotaxis"/>
</dbReference>
<protein>
    <recommendedName>
        <fullName evidence="11">Methyl-accepting chemotaxis protein</fullName>
    </recommendedName>
</protein>
<dbReference type="Proteomes" id="UP000283709">
    <property type="component" value="Unassembled WGS sequence"/>
</dbReference>
<dbReference type="SMART" id="SM00283">
    <property type="entry name" value="MA"/>
    <property type="match status" value="1"/>
</dbReference>
<dbReference type="PROSITE" id="PS50885">
    <property type="entry name" value="HAMP"/>
    <property type="match status" value="1"/>
</dbReference>
<comment type="subcellular location">
    <subcellularLocation>
        <location evidence="1">Membrane</location>
    </subcellularLocation>
</comment>
<evidence type="ECO:0000256" key="2">
    <source>
        <dbReference type="ARBA" id="ARBA00022481"/>
    </source>
</evidence>
<accession>A0A3R7IPZ9</accession>
<evidence type="ECO:0000313" key="10">
    <source>
        <dbReference type="Proteomes" id="UP000283709"/>
    </source>
</evidence>
<dbReference type="Pfam" id="PF12729">
    <property type="entry name" value="4HB_MCP_1"/>
    <property type="match status" value="1"/>
</dbReference>
<dbReference type="CDD" id="cd11386">
    <property type="entry name" value="MCP_signal"/>
    <property type="match status" value="1"/>
</dbReference>
<dbReference type="PROSITE" id="PS50111">
    <property type="entry name" value="CHEMOTAXIS_TRANSDUC_2"/>
    <property type="match status" value="1"/>
</dbReference>
<evidence type="ECO:0000313" key="9">
    <source>
        <dbReference type="EMBL" id="RKF49825.1"/>
    </source>
</evidence>
<dbReference type="GO" id="GO:0004888">
    <property type="term" value="F:transmembrane signaling receptor activity"/>
    <property type="evidence" value="ECO:0007669"/>
    <property type="project" value="InterPro"/>
</dbReference>
<evidence type="ECO:0000256" key="1">
    <source>
        <dbReference type="ARBA" id="ARBA00004370"/>
    </source>
</evidence>
<organism evidence="9 10">
    <name type="scientific">Paraburkholderia fungorum</name>
    <dbReference type="NCBI Taxonomy" id="134537"/>
    <lineage>
        <taxon>Bacteria</taxon>
        <taxon>Pseudomonadati</taxon>
        <taxon>Pseudomonadota</taxon>
        <taxon>Betaproteobacteria</taxon>
        <taxon>Burkholderiales</taxon>
        <taxon>Burkholderiaceae</taxon>
        <taxon>Paraburkholderia</taxon>
    </lineage>
</organism>
<dbReference type="GO" id="GO:0007165">
    <property type="term" value="P:signal transduction"/>
    <property type="evidence" value="ECO:0007669"/>
    <property type="project" value="UniProtKB-KW"/>
</dbReference>
<dbReference type="InterPro" id="IPR024478">
    <property type="entry name" value="HlyB_4HB_MCP"/>
</dbReference>
<dbReference type="SUPFAM" id="SSF58104">
    <property type="entry name" value="Methyl-accepting chemotaxis protein (MCP) signaling domain"/>
    <property type="match status" value="1"/>
</dbReference>
<dbReference type="InterPro" id="IPR004089">
    <property type="entry name" value="MCPsignal_dom"/>
</dbReference>
<dbReference type="PANTHER" id="PTHR43531:SF14">
    <property type="entry name" value="METHYL-ACCEPTING CHEMOTAXIS PROTEIN I-RELATED"/>
    <property type="match status" value="1"/>
</dbReference>
<feature type="domain" description="Methyl-accepting transducer" evidence="7">
    <location>
        <begin position="254"/>
        <end position="483"/>
    </location>
</feature>
<name>A0A3R7IPZ9_9BURK</name>
<dbReference type="InterPro" id="IPR003660">
    <property type="entry name" value="HAMP_dom"/>
</dbReference>
<dbReference type="GO" id="GO:0006935">
    <property type="term" value="P:chemotaxis"/>
    <property type="evidence" value="ECO:0007669"/>
    <property type="project" value="InterPro"/>
</dbReference>
<reference evidence="9 10" key="1">
    <citation type="submission" date="2016-07" db="EMBL/GenBank/DDBJ databases">
        <title>Genome analysis of Burkholderia fungorum ES3-20.</title>
        <authorList>
            <person name="Xu D."/>
            <person name="Yao R."/>
            <person name="Zheng S."/>
        </authorList>
    </citation>
    <scope>NUCLEOTIDE SEQUENCE [LARGE SCALE GENOMIC DNA]</scope>
    <source>
        <strain evidence="9 10">ES3-20</strain>
    </source>
</reference>
<dbReference type="EMBL" id="MCAS01000003">
    <property type="protein sequence ID" value="RKF49825.1"/>
    <property type="molecule type" value="Genomic_DNA"/>
</dbReference>